<dbReference type="GO" id="GO:0006974">
    <property type="term" value="P:DNA damage response"/>
    <property type="evidence" value="ECO:0007669"/>
    <property type="project" value="InterPro"/>
</dbReference>
<dbReference type="GO" id="GO:0043065">
    <property type="term" value="P:positive regulation of apoptotic process"/>
    <property type="evidence" value="ECO:0007669"/>
    <property type="project" value="InterPro"/>
</dbReference>
<dbReference type="Proteomes" id="UP000233556">
    <property type="component" value="Unassembled WGS sequence"/>
</dbReference>
<accession>A0A2I0U9V4</accession>
<keyword evidence="2" id="KW-0808">Transferase</keyword>
<name>A0A2I0U9V4_LIMLA</name>
<organism evidence="2 3">
    <name type="scientific">Limosa lapponica baueri</name>
    <dbReference type="NCBI Taxonomy" id="1758121"/>
    <lineage>
        <taxon>Eukaryota</taxon>
        <taxon>Metazoa</taxon>
        <taxon>Chordata</taxon>
        <taxon>Craniata</taxon>
        <taxon>Vertebrata</taxon>
        <taxon>Euteleostomi</taxon>
        <taxon>Archelosauria</taxon>
        <taxon>Archosauria</taxon>
        <taxon>Dinosauria</taxon>
        <taxon>Saurischia</taxon>
        <taxon>Theropoda</taxon>
        <taxon>Coelurosauria</taxon>
        <taxon>Aves</taxon>
        <taxon>Neognathae</taxon>
        <taxon>Neoaves</taxon>
        <taxon>Charadriiformes</taxon>
        <taxon>Scolopacidae</taxon>
        <taxon>Limosa</taxon>
    </lineage>
</organism>
<reference evidence="3" key="2">
    <citation type="submission" date="2017-12" db="EMBL/GenBank/DDBJ databases">
        <title>Genome sequence of the Bar-tailed Godwit (Limosa lapponica baueri).</title>
        <authorList>
            <person name="Lima N.C.B."/>
            <person name="Parody-Merino A.M."/>
            <person name="Battley P.F."/>
            <person name="Fidler A.E."/>
            <person name="Prosdocimi F."/>
        </authorList>
    </citation>
    <scope>NUCLEOTIDE SEQUENCE [LARGE SCALE GENOMIC DNA]</scope>
</reference>
<proteinExistence type="predicted"/>
<dbReference type="Pfam" id="PF15150">
    <property type="entry name" value="PMAIP1"/>
    <property type="match status" value="1"/>
</dbReference>
<dbReference type="InterPro" id="IPR024140">
    <property type="entry name" value="Noxa"/>
</dbReference>
<keyword evidence="2" id="KW-0548">Nucleotidyltransferase</keyword>
<gene>
    <name evidence="2" type="ORF">llap_6865</name>
</gene>
<sequence>MSRWRSVRSSVAQGLTLGPVLFTIFISDIDSRIECTLSKFADDTKLRGAVDTPEGQDAIQRDLDKLKKWACVNLFRFNKAKDSPASGPGQSKHPERGQRPRQERAAATRVKARRVLVVVVVVIEREVVAECALQLRRIGDKWDLRQKILNLLTKLFCPET</sequence>
<dbReference type="OrthoDB" id="8793015at2759"/>
<feature type="region of interest" description="Disordered" evidence="1">
    <location>
        <begin position="80"/>
        <end position="106"/>
    </location>
</feature>
<reference evidence="3" key="1">
    <citation type="submission" date="2017-11" db="EMBL/GenBank/DDBJ databases">
        <authorList>
            <person name="Lima N.C."/>
            <person name="Parody-Merino A.M."/>
            <person name="Battley P.F."/>
            <person name="Fidler A.E."/>
            <person name="Prosdocimi F."/>
        </authorList>
    </citation>
    <scope>NUCLEOTIDE SEQUENCE [LARGE SCALE GENOMIC DNA]</scope>
</reference>
<protein>
    <submittedName>
        <fullName evidence="2">Rna-directed dna polymerase from mobile element jockey-like</fullName>
    </submittedName>
</protein>
<dbReference type="PANTHER" id="PTHR33332">
    <property type="entry name" value="REVERSE TRANSCRIPTASE DOMAIN-CONTAINING PROTEIN"/>
    <property type="match status" value="1"/>
</dbReference>
<evidence type="ECO:0000256" key="1">
    <source>
        <dbReference type="SAM" id="MobiDB-lite"/>
    </source>
</evidence>
<keyword evidence="2" id="KW-0695">RNA-directed DNA polymerase</keyword>
<keyword evidence="3" id="KW-1185">Reference proteome</keyword>
<dbReference type="GO" id="GO:0003964">
    <property type="term" value="F:RNA-directed DNA polymerase activity"/>
    <property type="evidence" value="ECO:0007669"/>
    <property type="project" value="UniProtKB-KW"/>
</dbReference>
<dbReference type="EMBL" id="KZ505955">
    <property type="protein sequence ID" value="PKU42839.1"/>
    <property type="molecule type" value="Genomic_DNA"/>
</dbReference>
<dbReference type="GO" id="GO:0001836">
    <property type="term" value="P:release of cytochrome c from mitochondria"/>
    <property type="evidence" value="ECO:0007669"/>
    <property type="project" value="InterPro"/>
</dbReference>
<evidence type="ECO:0000313" key="3">
    <source>
        <dbReference type="Proteomes" id="UP000233556"/>
    </source>
</evidence>
<dbReference type="AlphaFoldDB" id="A0A2I0U9V4"/>
<evidence type="ECO:0000313" key="2">
    <source>
        <dbReference type="EMBL" id="PKU42839.1"/>
    </source>
</evidence>
<feature type="compositionally biased region" description="Basic and acidic residues" evidence="1">
    <location>
        <begin position="92"/>
        <end position="106"/>
    </location>
</feature>